<dbReference type="Gene3D" id="3.20.90.10">
    <property type="entry name" value="Tubby Protein, Chain A"/>
    <property type="match status" value="1"/>
</dbReference>
<dbReference type="SUPFAM" id="SSF54518">
    <property type="entry name" value="Tubby C-terminal domain-like"/>
    <property type="match status" value="1"/>
</dbReference>
<dbReference type="Proteomes" id="UP000274922">
    <property type="component" value="Unassembled WGS sequence"/>
</dbReference>
<dbReference type="InterPro" id="IPR025659">
    <property type="entry name" value="Tubby-like_C"/>
</dbReference>
<accession>A0A4P9XCX8</accession>
<dbReference type="STRING" id="1555241.A0A4P9XCX8"/>
<comment type="similarity">
    <text evidence="1">Belongs to the TUB family.</text>
</comment>
<dbReference type="InterPro" id="IPR000007">
    <property type="entry name" value="Tubby_C"/>
</dbReference>
<feature type="domain" description="Tubby C-terminal" evidence="2">
    <location>
        <begin position="31"/>
        <end position="132"/>
    </location>
</feature>
<gene>
    <name evidence="3" type="ORF">CXG81DRAFT_10077</name>
</gene>
<protein>
    <recommendedName>
        <fullName evidence="2">Tubby C-terminal domain-containing protein</fullName>
    </recommendedName>
</protein>
<organism evidence="3 4">
    <name type="scientific">Caulochytrium protostelioides</name>
    <dbReference type="NCBI Taxonomy" id="1555241"/>
    <lineage>
        <taxon>Eukaryota</taxon>
        <taxon>Fungi</taxon>
        <taxon>Fungi incertae sedis</taxon>
        <taxon>Chytridiomycota</taxon>
        <taxon>Chytridiomycota incertae sedis</taxon>
        <taxon>Chytridiomycetes</taxon>
        <taxon>Caulochytriales</taxon>
        <taxon>Caulochytriaceae</taxon>
        <taxon>Caulochytrium</taxon>
    </lineage>
</organism>
<dbReference type="PANTHER" id="PTHR16517">
    <property type="entry name" value="TUBBY-RELATED"/>
    <property type="match status" value="1"/>
</dbReference>
<evidence type="ECO:0000259" key="2">
    <source>
        <dbReference type="Pfam" id="PF01167"/>
    </source>
</evidence>
<dbReference type="GO" id="GO:0061512">
    <property type="term" value="P:protein localization to cilium"/>
    <property type="evidence" value="ECO:0007669"/>
    <property type="project" value="TreeGrafter"/>
</dbReference>
<name>A0A4P9XCX8_9FUNG</name>
<dbReference type="EMBL" id="ML014130">
    <property type="protein sequence ID" value="RKP03020.1"/>
    <property type="molecule type" value="Genomic_DNA"/>
</dbReference>
<evidence type="ECO:0000256" key="1">
    <source>
        <dbReference type="ARBA" id="ARBA00007129"/>
    </source>
</evidence>
<evidence type="ECO:0000313" key="3">
    <source>
        <dbReference type="EMBL" id="RKP03020.1"/>
    </source>
</evidence>
<reference evidence="4" key="1">
    <citation type="journal article" date="2018" name="Nat. Microbiol.">
        <title>Leveraging single-cell genomics to expand the fungal tree of life.</title>
        <authorList>
            <person name="Ahrendt S.R."/>
            <person name="Quandt C.A."/>
            <person name="Ciobanu D."/>
            <person name="Clum A."/>
            <person name="Salamov A."/>
            <person name="Andreopoulos B."/>
            <person name="Cheng J.F."/>
            <person name="Woyke T."/>
            <person name="Pelin A."/>
            <person name="Henrissat B."/>
            <person name="Reynolds N.K."/>
            <person name="Benny G.L."/>
            <person name="Smith M.E."/>
            <person name="James T.Y."/>
            <person name="Grigoriev I.V."/>
        </authorList>
    </citation>
    <scope>NUCLEOTIDE SEQUENCE [LARGE SCALE GENOMIC DNA]</scope>
    <source>
        <strain evidence="4">ATCC 52028</strain>
    </source>
</reference>
<proteinExistence type="inferred from homology"/>
<dbReference type="AlphaFoldDB" id="A0A4P9XCX8"/>
<dbReference type="PRINTS" id="PR01573">
    <property type="entry name" value="SUPERTUBBY"/>
</dbReference>
<evidence type="ECO:0000313" key="4">
    <source>
        <dbReference type="Proteomes" id="UP000274922"/>
    </source>
</evidence>
<dbReference type="GO" id="GO:0005929">
    <property type="term" value="C:cilium"/>
    <property type="evidence" value="ECO:0007669"/>
    <property type="project" value="TreeGrafter"/>
</dbReference>
<dbReference type="Pfam" id="PF01167">
    <property type="entry name" value="Tub"/>
    <property type="match status" value="1"/>
</dbReference>
<dbReference type="PANTHER" id="PTHR16517:SF7">
    <property type="entry name" value="PROTEIN KING TUBBY"/>
    <property type="match status" value="1"/>
</dbReference>
<keyword evidence="4" id="KW-1185">Reference proteome</keyword>
<dbReference type="OrthoDB" id="8775810at2759"/>
<sequence length="137" mass="15192">MTVAIPSLAYAQPVLTDPLPPAGTVYSTEALTGPPRGQYRDILSDFKTHNTAALHFLKNRAPRWNETSQSHCLNFGGRVTQPSIKNFQLIEEAREAYITMQFGRCAQDAFTLDVRWPLSPVQAFAIALSTFDAYDSA</sequence>